<dbReference type="InterPro" id="IPR050351">
    <property type="entry name" value="BphY/WalK/GraS-like"/>
</dbReference>
<keyword evidence="11" id="KW-1185">Reference proteome</keyword>
<dbReference type="SMART" id="SM00387">
    <property type="entry name" value="HATPase_c"/>
    <property type="match status" value="1"/>
</dbReference>
<feature type="transmembrane region" description="Helical" evidence="8">
    <location>
        <begin position="12"/>
        <end position="31"/>
    </location>
</feature>
<evidence type="ECO:0000313" key="11">
    <source>
        <dbReference type="Proteomes" id="UP001519342"/>
    </source>
</evidence>
<gene>
    <name evidence="10" type="ORF">J2Z76_001555</name>
</gene>
<dbReference type="RefSeq" id="WP_209511441.1">
    <property type="nucleotide sequence ID" value="NZ_JAGGKS010000004.1"/>
</dbReference>
<keyword evidence="7" id="KW-0902">Two-component regulatory system</keyword>
<evidence type="ECO:0000256" key="2">
    <source>
        <dbReference type="ARBA" id="ARBA00004370"/>
    </source>
</evidence>
<evidence type="ECO:0000256" key="4">
    <source>
        <dbReference type="ARBA" id="ARBA00022553"/>
    </source>
</evidence>
<keyword evidence="6 10" id="KW-0418">Kinase</keyword>
<keyword evidence="5" id="KW-0808">Transferase</keyword>
<proteinExistence type="predicted"/>
<dbReference type="InterPro" id="IPR004358">
    <property type="entry name" value="Sig_transdc_His_kin-like_C"/>
</dbReference>
<dbReference type="Proteomes" id="UP001519342">
    <property type="component" value="Unassembled WGS sequence"/>
</dbReference>
<dbReference type="PRINTS" id="PR00344">
    <property type="entry name" value="BCTRLSENSOR"/>
</dbReference>
<dbReference type="InterPro" id="IPR036890">
    <property type="entry name" value="HATPase_C_sf"/>
</dbReference>
<evidence type="ECO:0000256" key="8">
    <source>
        <dbReference type="SAM" id="Phobius"/>
    </source>
</evidence>
<dbReference type="Pfam" id="PF02518">
    <property type="entry name" value="HATPase_c"/>
    <property type="match status" value="1"/>
</dbReference>
<dbReference type="InterPro" id="IPR036097">
    <property type="entry name" value="HisK_dim/P_sf"/>
</dbReference>
<keyword evidence="8" id="KW-1133">Transmembrane helix</keyword>
<sequence length="423" mass="48297">MFKKLHIKLTAYMGVVLIVFMLFVATGIYNFTKVVFEDGTKKLMQSEAIRIYTYNDSFFSEGIFKERDTLFNLGPKLAIMGSEKLEASYVIYNEKFERVYEKKGESEIADAIATLAVDSFCTKTDSYATKRVSGINYRIYTKYFDTNSGPGIVQVFQNTINEEIIWSFLKTVLLLFGSTGMLILLCISYIFTGKALKPVKDTWKRQKEFIADASHELRTPLTVIQTNLDVVLSDDEGTVEENEMWLDNAYSETRVMAKLIDQLLTLAKADSNDEKLDISEISLTEIIENICANMDIIAKNKDIDFELINNEDILIKGDYDKIRRMIVILIDNAIKYTESGKVTVKLYTEKNKKVLTVEDTGIGISKYDMDRIFDRFYRADKARHREGGTGLGLSIAKWIADIHKFSLTVESVMDEGTKFTLKM</sequence>
<evidence type="ECO:0000256" key="3">
    <source>
        <dbReference type="ARBA" id="ARBA00012438"/>
    </source>
</evidence>
<dbReference type="PANTHER" id="PTHR45453">
    <property type="entry name" value="PHOSPHATE REGULON SENSOR PROTEIN PHOR"/>
    <property type="match status" value="1"/>
</dbReference>
<feature type="domain" description="Histidine kinase" evidence="9">
    <location>
        <begin position="212"/>
        <end position="423"/>
    </location>
</feature>
<dbReference type="PROSITE" id="PS50109">
    <property type="entry name" value="HIS_KIN"/>
    <property type="match status" value="1"/>
</dbReference>
<evidence type="ECO:0000256" key="1">
    <source>
        <dbReference type="ARBA" id="ARBA00000085"/>
    </source>
</evidence>
<dbReference type="InterPro" id="IPR003594">
    <property type="entry name" value="HATPase_dom"/>
</dbReference>
<comment type="catalytic activity">
    <reaction evidence="1">
        <text>ATP + protein L-histidine = ADP + protein N-phospho-L-histidine.</text>
        <dbReference type="EC" id="2.7.13.3"/>
    </reaction>
</comment>
<dbReference type="EC" id="2.7.13.3" evidence="3"/>
<keyword evidence="8" id="KW-0812">Transmembrane</keyword>
<accession>A0ABS4GDD4</accession>
<protein>
    <recommendedName>
        <fullName evidence="3">histidine kinase</fullName>
        <ecNumber evidence="3">2.7.13.3</ecNumber>
    </recommendedName>
</protein>
<feature type="transmembrane region" description="Helical" evidence="8">
    <location>
        <begin position="164"/>
        <end position="191"/>
    </location>
</feature>
<keyword evidence="8" id="KW-0472">Membrane</keyword>
<keyword evidence="4" id="KW-0597">Phosphoprotein</keyword>
<dbReference type="SUPFAM" id="SSF55874">
    <property type="entry name" value="ATPase domain of HSP90 chaperone/DNA topoisomerase II/histidine kinase"/>
    <property type="match status" value="1"/>
</dbReference>
<evidence type="ECO:0000256" key="6">
    <source>
        <dbReference type="ARBA" id="ARBA00022777"/>
    </source>
</evidence>
<comment type="subcellular location">
    <subcellularLocation>
        <location evidence="2">Membrane</location>
    </subcellularLocation>
</comment>
<reference evidence="10 11" key="1">
    <citation type="submission" date="2021-03" db="EMBL/GenBank/DDBJ databases">
        <title>Genomic Encyclopedia of Type Strains, Phase IV (KMG-IV): sequencing the most valuable type-strain genomes for metagenomic binning, comparative biology and taxonomic classification.</title>
        <authorList>
            <person name="Goeker M."/>
        </authorList>
    </citation>
    <scope>NUCLEOTIDE SEQUENCE [LARGE SCALE GENOMIC DNA]</scope>
    <source>
        <strain evidence="10 11">DSM 24004</strain>
    </source>
</reference>
<name>A0ABS4GDD4_9FIRM</name>
<dbReference type="Gene3D" id="1.10.287.130">
    <property type="match status" value="1"/>
</dbReference>
<dbReference type="PANTHER" id="PTHR45453:SF1">
    <property type="entry name" value="PHOSPHATE REGULON SENSOR PROTEIN PHOR"/>
    <property type="match status" value="1"/>
</dbReference>
<dbReference type="InterPro" id="IPR005467">
    <property type="entry name" value="His_kinase_dom"/>
</dbReference>
<comment type="caution">
    <text evidence="10">The sequence shown here is derived from an EMBL/GenBank/DDBJ whole genome shotgun (WGS) entry which is preliminary data.</text>
</comment>
<dbReference type="CDD" id="cd00082">
    <property type="entry name" value="HisKA"/>
    <property type="match status" value="1"/>
</dbReference>
<dbReference type="Pfam" id="PF00512">
    <property type="entry name" value="HisKA"/>
    <property type="match status" value="1"/>
</dbReference>
<evidence type="ECO:0000313" key="10">
    <source>
        <dbReference type="EMBL" id="MBP1925694.1"/>
    </source>
</evidence>
<dbReference type="InterPro" id="IPR003661">
    <property type="entry name" value="HisK_dim/P_dom"/>
</dbReference>
<dbReference type="EMBL" id="JAGGKS010000004">
    <property type="protein sequence ID" value="MBP1925694.1"/>
    <property type="molecule type" value="Genomic_DNA"/>
</dbReference>
<organism evidence="10 11">
    <name type="scientific">Sedimentibacter acidaminivorans</name>
    <dbReference type="NCBI Taxonomy" id="913099"/>
    <lineage>
        <taxon>Bacteria</taxon>
        <taxon>Bacillati</taxon>
        <taxon>Bacillota</taxon>
        <taxon>Tissierellia</taxon>
        <taxon>Sedimentibacter</taxon>
    </lineage>
</organism>
<evidence type="ECO:0000256" key="5">
    <source>
        <dbReference type="ARBA" id="ARBA00022679"/>
    </source>
</evidence>
<dbReference type="SMART" id="SM00388">
    <property type="entry name" value="HisKA"/>
    <property type="match status" value="1"/>
</dbReference>
<dbReference type="GO" id="GO:0016301">
    <property type="term" value="F:kinase activity"/>
    <property type="evidence" value="ECO:0007669"/>
    <property type="project" value="UniProtKB-KW"/>
</dbReference>
<evidence type="ECO:0000256" key="7">
    <source>
        <dbReference type="ARBA" id="ARBA00023012"/>
    </source>
</evidence>
<dbReference type="SUPFAM" id="SSF47384">
    <property type="entry name" value="Homodimeric domain of signal transducing histidine kinase"/>
    <property type="match status" value="1"/>
</dbReference>
<dbReference type="Gene3D" id="3.30.565.10">
    <property type="entry name" value="Histidine kinase-like ATPase, C-terminal domain"/>
    <property type="match status" value="1"/>
</dbReference>
<evidence type="ECO:0000259" key="9">
    <source>
        <dbReference type="PROSITE" id="PS50109"/>
    </source>
</evidence>